<dbReference type="EMBL" id="KK852470">
    <property type="protein sequence ID" value="KDR23210.1"/>
    <property type="molecule type" value="Genomic_DNA"/>
</dbReference>
<dbReference type="PROSITE" id="PS00972">
    <property type="entry name" value="USP_1"/>
    <property type="match status" value="1"/>
</dbReference>
<evidence type="ECO:0000256" key="6">
    <source>
        <dbReference type="ARBA" id="ARBA00022771"/>
    </source>
</evidence>
<keyword evidence="5" id="KW-0677">Repeat</keyword>
<dbReference type="Gene3D" id="1.10.8.10">
    <property type="entry name" value="DNA helicase RuvA subunit, C-terminal domain"/>
    <property type="match status" value="2"/>
</dbReference>
<evidence type="ECO:0000259" key="18">
    <source>
        <dbReference type="PROSITE" id="PS50271"/>
    </source>
</evidence>
<dbReference type="InterPro" id="IPR038765">
    <property type="entry name" value="Papain-like_cys_pep_sf"/>
</dbReference>
<evidence type="ECO:0000256" key="7">
    <source>
        <dbReference type="ARBA" id="ARBA00022786"/>
    </source>
</evidence>
<dbReference type="GO" id="GO:0008270">
    <property type="term" value="F:zinc ion binding"/>
    <property type="evidence" value="ECO:0007669"/>
    <property type="project" value="UniProtKB-UniRule"/>
</dbReference>
<evidence type="ECO:0000256" key="15">
    <source>
        <dbReference type="RuleBase" id="RU366025"/>
    </source>
</evidence>
<evidence type="ECO:0000256" key="9">
    <source>
        <dbReference type="ARBA" id="ARBA00022807"/>
    </source>
</evidence>
<feature type="binding site" evidence="13">
    <location>
        <position position="215"/>
    </location>
    <ligand>
        <name>Zn(2+)</name>
        <dbReference type="ChEBI" id="CHEBI:29105"/>
    </ligand>
</feature>
<sequence>MSAIELLTPHLNSINIPGNSQKIYKDECVFSFDTPETDTGLYVSLNSFLGFGRDYVERNYRKTGNAVYLHIRREKKEVPSEQQGDGPEKKITRLAIGVEGGFDPDSCKKKFEYVESYSIVVLPDFVSVPWPSSQLPKIVHSSVQAIIEAQSASKLAELEALAETWDGEARVISKHAENLLQLDNGKKIPPCNWKCEQCDLTQNLWLNLTDGSILCGRKFYDGSGGNDHAVEHYRATGYPLAVKLGTITKDGKADVFSYDEDDMVEDPNLIVHLAHFGINIAQMEKTDKSMVELELDLNQKFGEWVALQEAGSQLKPLYGPGYTGLVNLGNSCYMNSIMQVIFVIPDFVKRFVEDSADIFDSTSPDPASDFNVQTAKLGLGLLNGKYSQPPAEASEAKQITDELQPGISPHMFKALIGKGHPLFSTKRQQDAQEFFLHFINTLERNSRHQNNPSDCFKFSVEDRFQCSKSKKVKYMYRTEYSLPLPIPLEVAINKEEVTAYEALKADAESKGQRLDPSVVVRPKIKLFSCLEAFSQPEIVEHFYSSALNEKTTARKTTRLASFPDYLLIHLKKFTLREDWVPIKLDVAVEMPDELDLSLLRATGPQPGEEPLPEITGAPPPPPVLDQEVLKQLVDMGFPPEACKKAVYFTDNKGLEPATNWIMDHIGDSDFANPFVPPGIDCKTGGMSNFIPNEEAVSMITMMGFTRVQAVQALKATNNNVERAADWIFSHQAEIDSEDTGGAAVGPTFRDGESRYRLIAFISHMGTSTMVGHYVCHILRDGHWVIYNDNKVALSENPPKELGYLYLYQRL</sequence>
<dbReference type="GO" id="GO:0006508">
    <property type="term" value="P:proteolysis"/>
    <property type="evidence" value="ECO:0007669"/>
    <property type="project" value="UniProtKB-KW"/>
</dbReference>
<feature type="domain" description="UBA" evidence="16">
    <location>
        <begin position="623"/>
        <end position="664"/>
    </location>
</feature>
<dbReference type="SUPFAM" id="SSF54001">
    <property type="entry name" value="Cysteine proteinases"/>
    <property type="match status" value="1"/>
</dbReference>
<dbReference type="InterPro" id="IPR013083">
    <property type="entry name" value="Znf_RING/FYVE/PHD"/>
</dbReference>
<reference evidence="19 20" key="1">
    <citation type="journal article" date="2014" name="Nat. Commun.">
        <title>Molecular traces of alternative social organization in a termite genome.</title>
        <authorList>
            <person name="Terrapon N."/>
            <person name="Li C."/>
            <person name="Robertson H.M."/>
            <person name="Ji L."/>
            <person name="Meng X."/>
            <person name="Booth W."/>
            <person name="Chen Z."/>
            <person name="Childers C.P."/>
            <person name="Glastad K.M."/>
            <person name="Gokhale K."/>
            <person name="Gowin J."/>
            <person name="Gronenberg W."/>
            <person name="Hermansen R.A."/>
            <person name="Hu H."/>
            <person name="Hunt B.G."/>
            <person name="Huylmans A.K."/>
            <person name="Khalil S.M."/>
            <person name="Mitchell R.D."/>
            <person name="Munoz-Torres M.C."/>
            <person name="Mustard J.A."/>
            <person name="Pan H."/>
            <person name="Reese J.T."/>
            <person name="Scharf M.E."/>
            <person name="Sun F."/>
            <person name="Vogel H."/>
            <person name="Xiao J."/>
            <person name="Yang W."/>
            <person name="Yang Z."/>
            <person name="Yang Z."/>
            <person name="Zhou J."/>
            <person name="Zhu J."/>
            <person name="Brent C.S."/>
            <person name="Elsik C.G."/>
            <person name="Goodisman M.A."/>
            <person name="Liberles D.A."/>
            <person name="Roe R.M."/>
            <person name="Vargo E.L."/>
            <person name="Vilcinskas A."/>
            <person name="Wang J."/>
            <person name="Bornberg-Bauer E."/>
            <person name="Korb J."/>
            <person name="Zhang G."/>
            <person name="Liebig J."/>
        </authorList>
    </citation>
    <scope>NUCLEOTIDE SEQUENCE [LARGE SCALE GENOMIC DNA]</scope>
    <source>
        <tissue evidence="19">Whole organism</tissue>
    </source>
</reference>
<dbReference type="InterPro" id="IPR028889">
    <property type="entry name" value="USP"/>
</dbReference>
<dbReference type="SUPFAM" id="SSF46934">
    <property type="entry name" value="UBA-like"/>
    <property type="match status" value="1"/>
</dbReference>
<dbReference type="InterPro" id="IPR001394">
    <property type="entry name" value="Peptidase_C19_UCH"/>
</dbReference>
<dbReference type="SUPFAM" id="SSF57850">
    <property type="entry name" value="RING/U-box"/>
    <property type="match status" value="1"/>
</dbReference>
<dbReference type="SMART" id="SM00165">
    <property type="entry name" value="UBA"/>
    <property type="match status" value="2"/>
</dbReference>
<comment type="similarity">
    <text evidence="2 11 15">Belongs to the peptidase C19 family.</text>
</comment>
<accession>A0A067RRG2</accession>
<dbReference type="InterPro" id="IPR001607">
    <property type="entry name" value="Znf_UBP"/>
</dbReference>
<feature type="active site" description="Nucleophile" evidence="12">
    <location>
        <position position="332"/>
    </location>
</feature>
<feature type="domain" description="UBP-type" evidence="18">
    <location>
        <begin position="171"/>
        <end position="280"/>
    </location>
</feature>
<name>A0A067RRG2_ZOONE</name>
<dbReference type="Pfam" id="PF17807">
    <property type="entry name" value="zf-UBP_var"/>
    <property type="match status" value="1"/>
</dbReference>
<feature type="domain" description="UBA" evidence="16">
    <location>
        <begin position="690"/>
        <end position="730"/>
    </location>
</feature>
<dbReference type="InterPro" id="IPR041432">
    <property type="entry name" value="UBP13_Znf-UBP_var"/>
</dbReference>
<keyword evidence="7 11" id="KW-0833">Ubl conjugation pathway</keyword>
<gene>
    <name evidence="19" type="ORF">L798_07111</name>
</gene>
<dbReference type="Pfam" id="PF02148">
    <property type="entry name" value="zf-UBP"/>
    <property type="match status" value="1"/>
</dbReference>
<evidence type="ECO:0000256" key="10">
    <source>
        <dbReference type="ARBA" id="ARBA00022833"/>
    </source>
</evidence>
<dbReference type="SMART" id="SM00290">
    <property type="entry name" value="ZnF_UBP"/>
    <property type="match status" value="1"/>
</dbReference>
<feature type="binding site" evidence="13">
    <location>
        <position position="198"/>
    </location>
    <ligand>
        <name>Zn(2+)</name>
        <dbReference type="ChEBI" id="CHEBI:29105"/>
    </ligand>
</feature>
<dbReference type="AlphaFoldDB" id="A0A067RRG2"/>
<evidence type="ECO:0000256" key="3">
    <source>
        <dbReference type="ARBA" id="ARBA00022670"/>
    </source>
</evidence>
<evidence type="ECO:0000256" key="4">
    <source>
        <dbReference type="ARBA" id="ARBA00022723"/>
    </source>
</evidence>
<dbReference type="InterPro" id="IPR050185">
    <property type="entry name" value="Ub_carboxyl-term_hydrolase"/>
</dbReference>
<evidence type="ECO:0000256" key="14">
    <source>
        <dbReference type="PROSITE-ProRule" id="PRU00502"/>
    </source>
</evidence>
<evidence type="ECO:0000256" key="11">
    <source>
        <dbReference type="PIRNR" id="PIRNR016308"/>
    </source>
</evidence>
<dbReference type="GO" id="GO:0004843">
    <property type="term" value="F:cysteine-type deubiquitinase activity"/>
    <property type="evidence" value="ECO:0007669"/>
    <property type="project" value="UniProtKB-UniRule"/>
</dbReference>
<dbReference type="CDD" id="cd14294">
    <property type="entry name" value="UBA1_UBP5_like"/>
    <property type="match status" value="1"/>
</dbReference>
<dbReference type="Gene3D" id="3.30.40.10">
    <property type="entry name" value="Zinc/RING finger domain, C3HC4 (zinc finger)"/>
    <property type="match status" value="2"/>
</dbReference>
<dbReference type="CDD" id="cd02658">
    <property type="entry name" value="Peptidase_C19B"/>
    <property type="match status" value="1"/>
</dbReference>
<dbReference type="Pfam" id="PF00443">
    <property type="entry name" value="UCH"/>
    <property type="match status" value="1"/>
</dbReference>
<dbReference type="InParanoid" id="A0A067RRG2"/>
<dbReference type="Gene3D" id="3.90.70.10">
    <property type="entry name" value="Cysteine proteinases"/>
    <property type="match status" value="1"/>
</dbReference>
<proteinExistence type="inferred from homology"/>
<dbReference type="InterPro" id="IPR016652">
    <property type="entry name" value="Ubiquitinyl_hydrolase"/>
</dbReference>
<dbReference type="FunCoup" id="A0A067RRG2">
    <property type="interactions" value="1966"/>
</dbReference>
<keyword evidence="3 11" id="KW-0645">Protease</keyword>
<dbReference type="Pfam" id="PF00627">
    <property type="entry name" value="UBA"/>
    <property type="match status" value="2"/>
</dbReference>
<dbReference type="CDD" id="cd14386">
    <property type="entry name" value="UBA2_UBP5"/>
    <property type="match status" value="1"/>
</dbReference>
<evidence type="ECO:0000256" key="2">
    <source>
        <dbReference type="ARBA" id="ARBA00009085"/>
    </source>
</evidence>
<dbReference type="PROSITE" id="PS50271">
    <property type="entry name" value="ZF_UBP"/>
    <property type="match status" value="1"/>
</dbReference>
<dbReference type="EC" id="3.4.19.12" evidence="11 15"/>
<keyword evidence="6 14" id="KW-0863">Zinc-finger</keyword>
<feature type="domain" description="USP" evidence="17">
    <location>
        <begin position="323"/>
        <end position="810"/>
    </location>
</feature>
<keyword evidence="20" id="KW-1185">Reference proteome</keyword>
<evidence type="ECO:0000256" key="13">
    <source>
        <dbReference type="PIRSR" id="PIRSR016308-3"/>
    </source>
</evidence>
<dbReference type="InterPro" id="IPR018200">
    <property type="entry name" value="USP_CS"/>
</dbReference>
<dbReference type="InterPro" id="IPR009060">
    <property type="entry name" value="UBA-like_sf"/>
</dbReference>
<dbReference type="GO" id="GO:0016579">
    <property type="term" value="P:protein deubiquitination"/>
    <property type="evidence" value="ECO:0007669"/>
    <property type="project" value="InterPro"/>
</dbReference>
<feature type="active site" description="Proton acceptor" evidence="12">
    <location>
        <position position="772"/>
    </location>
</feature>
<keyword evidence="9 11" id="KW-0788">Thiol protease</keyword>
<dbReference type="PROSITE" id="PS50235">
    <property type="entry name" value="USP_3"/>
    <property type="match status" value="1"/>
</dbReference>
<dbReference type="OMA" id="FVPCEHT"/>
<dbReference type="FunFam" id="3.30.40.10:FF:000026">
    <property type="entry name" value="Ubiquitin carboxyl-terminal hydrolase"/>
    <property type="match status" value="1"/>
</dbReference>
<dbReference type="STRING" id="136037.A0A067RRG2"/>
<evidence type="ECO:0000256" key="12">
    <source>
        <dbReference type="PIRSR" id="PIRSR016308-1"/>
    </source>
</evidence>
<dbReference type="OrthoDB" id="361536at2759"/>
<keyword evidence="4 11" id="KW-0479">Metal-binding</keyword>
<dbReference type="eggNOG" id="KOG0944">
    <property type="taxonomic scope" value="Eukaryota"/>
</dbReference>
<evidence type="ECO:0000259" key="16">
    <source>
        <dbReference type="PROSITE" id="PS50030"/>
    </source>
</evidence>
<dbReference type="InterPro" id="IPR015940">
    <property type="entry name" value="UBA"/>
</dbReference>
<keyword evidence="10 11" id="KW-0862">Zinc</keyword>
<protein>
    <recommendedName>
        <fullName evidence="11 15">Ubiquitin carboxyl-terminal hydrolase</fullName>
        <ecNumber evidence="11 15">3.4.19.12</ecNumber>
    </recommendedName>
</protein>
<dbReference type="Proteomes" id="UP000027135">
    <property type="component" value="Unassembled WGS sequence"/>
</dbReference>
<evidence type="ECO:0000313" key="20">
    <source>
        <dbReference type="Proteomes" id="UP000027135"/>
    </source>
</evidence>
<evidence type="ECO:0000313" key="19">
    <source>
        <dbReference type="EMBL" id="KDR23210.1"/>
    </source>
</evidence>
<feature type="binding site" evidence="13">
    <location>
        <position position="195"/>
    </location>
    <ligand>
        <name>Zn(2+)</name>
        <dbReference type="ChEBI" id="CHEBI:29105"/>
    </ligand>
</feature>
<evidence type="ECO:0000256" key="5">
    <source>
        <dbReference type="ARBA" id="ARBA00022737"/>
    </source>
</evidence>
<dbReference type="PANTHER" id="PTHR21646:SF10">
    <property type="entry name" value="UBIQUITIN CARBOXYL-TERMINAL HYDROLASE 14"/>
    <property type="match status" value="1"/>
</dbReference>
<evidence type="ECO:0000256" key="1">
    <source>
        <dbReference type="ARBA" id="ARBA00000707"/>
    </source>
</evidence>
<feature type="binding site" evidence="13">
    <location>
        <position position="228"/>
    </location>
    <ligand>
        <name>Zn(2+)</name>
        <dbReference type="ChEBI" id="CHEBI:29105"/>
    </ligand>
</feature>
<dbReference type="PROSITE" id="PS00973">
    <property type="entry name" value="USP_2"/>
    <property type="match status" value="1"/>
</dbReference>
<evidence type="ECO:0000259" key="17">
    <source>
        <dbReference type="PROSITE" id="PS50235"/>
    </source>
</evidence>
<dbReference type="PANTHER" id="PTHR21646">
    <property type="entry name" value="UBIQUITIN CARBOXYL-TERMINAL HYDROLASE"/>
    <property type="match status" value="1"/>
</dbReference>
<dbReference type="PROSITE" id="PS50030">
    <property type="entry name" value="UBA"/>
    <property type="match status" value="2"/>
</dbReference>
<evidence type="ECO:0000256" key="8">
    <source>
        <dbReference type="ARBA" id="ARBA00022801"/>
    </source>
</evidence>
<organism evidence="19 20">
    <name type="scientific">Zootermopsis nevadensis</name>
    <name type="common">Dampwood termite</name>
    <dbReference type="NCBI Taxonomy" id="136037"/>
    <lineage>
        <taxon>Eukaryota</taxon>
        <taxon>Metazoa</taxon>
        <taxon>Ecdysozoa</taxon>
        <taxon>Arthropoda</taxon>
        <taxon>Hexapoda</taxon>
        <taxon>Insecta</taxon>
        <taxon>Pterygota</taxon>
        <taxon>Neoptera</taxon>
        <taxon>Polyneoptera</taxon>
        <taxon>Dictyoptera</taxon>
        <taxon>Blattodea</taxon>
        <taxon>Blattoidea</taxon>
        <taxon>Termitoidae</taxon>
        <taxon>Termopsidae</taxon>
        <taxon>Zootermopsis</taxon>
    </lineage>
</organism>
<dbReference type="PIRSF" id="PIRSF016308">
    <property type="entry name" value="UBP"/>
    <property type="match status" value="1"/>
</dbReference>
<comment type="catalytic activity">
    <reaction evidence="1 11 15">
        <text>Thiol-dependent hydrolysis of ester, thioester, amide, peptide and isopeptide bonds formed by the C-terminal Gly of ubiquitin (a 76-residue protein attached to proteins as an intracellular targeting signal).</text>
        <dbReference type="EC" id="3.4.19.12"/>
    </reaction>
</comment>
<keyword evidence="8 11" id="KW-0378">Hydrolase</keyword>